<protein>
    <submittedName>
        <fullName evidence="2">Uncharacterized protein</fullName>
    </submittedName>
</protein>
<feature type="compositionally biased region" description="Pro residues" evidence="1">
    <location>
        <begin position="77"/>
        <end position="89"/>
    </location>
</feature>
<evidence type="ECO:0000256" key="1">
    <source>
        <dbReference type="SAM" id="MobiDB-lite"/>
    </source>
</evidence>
<dbReference type="PROSITE" id="PS51257">
    <property type="entry name" value="PROKAR_LIPOPROTEIN"/>
    <property type="match status" value="1"/>
</dbReference>
<evidence type="ECO:0000313" key="2">
    <source>
        <dbReference type="EMBL" id="SCY66535.1"/>
    </source>
</evidence>
<keyword evidence="3" id="KW-1185">Reference proteome</keyword>
<evidence type="ECO:0000313" key="3">
    <source>
        <dbReference type="Proteomes" id="UP000199354"/>
    </source>
</evidence>
<dbReference type="EMBL" id="FMVF01000008">
    <property type="protein sequence ID" value="SCY66535.1"/>
    <property type="molecule type" value="Genomic_DNA"/>
</dbReference>
<name>A0A1G5HRR1_9FLAO</name>
<dbReference type="RefSeq" id="WP_139149642.1">
    <property type="nucleotide sequence ID" value="NZ_FMVF01000008.1"/>
</dbReference>
<sequence length="89" mass="9615">MKSISIESALQFMFKYAVLSVAIVALASFFGSCSADDIDEIQSTSVVVKHQEQDDALVRKDSLLPNPPDATTNGTPIEPPIKPPYPPKP</sequence>
<dbReference type="AlphaFoldDB" id="A0A1G5HRR1"/>
<organism evidence="2 3">
    <name type="scientific">Flavobacterium caeni</name>
    <dbReference type="NCBI Taxonomy" id="490189"/>
    <lineage>
        <taxon>Bacteria</taxon>
        <taxon>Pseudomonadati</taxon>
        <taxon>Bacteroidota</taxon>
        <taxon>Flavobacteriia</taxon>
        <taxon>Flavobacteriales</taxon>
        <taxon>Flavobacteriaceae</taxon>
        <taxon>Flavobacterium</taxon>
    </lineage>
</organism>
<gene>
    <name evidence="2" type="ORF">SAMN02927903_01977</name>
</gene>
<reference evidence="2 3" key="1">
    <citation type="submission" date="2016-10" db="EMBL/GenBank/DDBJ databases">
        <authorList>
            <person name="de Groot N.N."/>
        </authorList>
    </citation>
    <scope>NUCLEOTIDE SEQUENCE [LARGE SCALE GENOMIC DNA]</scope>
    <source>
        <strain evidence="2 3">CGMCC 1.7031</strain>
    </source>
</reference>
<dbReference type="STRING" id="490189.SAMN02927903_01977"/>
<feature type="region of interest" description="Disordered" evidence="1">
    <location>
        <begin position="57"/>
        <end position="89"/>
    </location>
</feature>
<proteinExistence type="predicted"/>
<accession>A0A1G5HRR1</accession>
<dbReference type="Proteomes" id="UP000199354">
    <property type="component" value="Unassembled WGS sequence"/>
</dbReference>